<organism evidence="2 3">
    <name type="scientific">Reticulomyxa filosa</name>
    <dbReference type="NCBI Taxonomy" id="46433"/>
    <lineage>
        <taxon>Eukaryota</taxon>
        <taxon>Sar</taxon>
        <taxon>Rhizaria</taxon>
        <taxon>Retaria</taxon>
        <taxon>Foraminifera</taxon>
        <taxon>Monothalamids</taxon>
        <taxon>Reticulomyxidae</taxon>
        <taxon>Reticulomyxa</taxon>
    </lineage>
</organism>
<feature type="compositionally biased region" description="Low complexity" evidence="1">
    <location>
        <begin position="159"/>
        <end position="170"/>
    </location>
</feature>
<evidence type="ECO:0000313" key="3">
    <source>
        <dbReference type="Proteomes" id="UP000023152"/>
    </source>
</evidence>
<evidence type="ECO:0000313" key="2">
    <source>
        <dbReference type="EMBL" id="ETO19776.1"/>
    </source>
</evidence>
<comment type="caution">
    <text evidence="2">The sequence shown here is derived from an EMBL/GenBank/DDBJ whole genome shotgun (WGS) entry which is preliminary data.</text>
</comment>
<reference evidence="2 3" key="1">
    <citation type="journal article" date="2013" name="Curr. Biol.">
        <title>The Genome of the Foraminiferan Reticulomyxa filosa.</title>
        <authorList>
            <person name="Glockner G."/>
            <person name="Hulsmann N."/>
            <person name="Schleicher M."/>
            <person name="Noegel A.A."/>
            <person name="Eichinger L."/>
            <person name="Gallinger C."/>
            <person name="Pawlowski J."/>
            <person name="Sierra R."/>
            <person name="Euteneuer U."/>
            <person name="Pillet L."/>
            <person name="Moustafa A."/>
            <person name="Platzer M."/>
            <person name="Groth M."/>
            <person name="Szafranski K."/>
            <person name="Schliwa M."/>
        </authorList>
    </citation>
    <scope>NUCLEOTIDE SEQUENCE [LARGE SCALE GENOMIC DNA]</scope>
</reference>
<gene>
    <name evidence="2" type="ORF">RFI_17454</name>
</gene>
<sequence>DDNDEDYNANDDDDDDDDDDDEDYDCNNDKPKSKKEVKKTIKTNTKIKTMIKMAEESKTDKKTQDNMKHNCLLCHQQYEYEITVPCCSNISYCKRCLLRAIKEEEWCPHCLTLTERDDVVIVYPFDPHKNEREKKKRFQNKQKKVLCECSIGGGRESSSDSSDSSDSSNSRPNCTSSKNRNDPSLSRFDMSSLDPTSLVDDHKHASLLQSIPRILDLVRCPDILLKTEVLIVQIVGNPDVKISDIFGSWTSFMLHLQKNTLDLCEVPPCGMQALNNIFKSVIKYTRIKQTTKIVTYEVTVFVKMLKSVQRYSHIGFKNIVMHGRPSPLQEFCKKAITFQSQNKKRAKLAYPGKNLGKILNLACRYSTSEEEGLLQIRADRLNISLPLQFSEEKGGGKYIY</sequence>
<dbReference type="Proteomes" id="UP000023152">
    <property type="component" value="Unassembled WGS sequence"/>
</dbReference>
<keyword evidence="3" id="KW-1185">Reference proteome</keyword>
<feature type="region of interest" description="Disordered" evidence="1">
    <location>
        <begin position="1"/>
        <end position="38"/>
    </location>
</feature>
<dbReference type="SUPFAM" id="SSF57850">
    <property type="entry name" value="RING/U-box"/>
    <property type="match status" value="1"/>
</dbReference>
<feature type="non-terminal residue" evidence="2">
    <location>
        <position position="400"/>
    </location>
</feature>
<name>X6N130_RETFI</name>
<feature type="compositionally biased region" description="Polar residues" evidence="1">
    <location>
        <begin position="171"/>
        <end position="184"/>
    </location>
</feature>
<evidence type="ECO:0008006" key="4">
    <source>
        <dbReference type="Google" id="ProtNLM"/>
    </source>
</evidence>
<feature type="region of interest" description="Disordered" evidence="1">
    <location>
        <begin position="152"/>
        <end position="187"/>
    </location>
</feature>
<dbReference type="EMBL" id="ASPP01013290">
    <property type="protein sequence ID" value="ETO19776.1"/>
    <property type="molecule type" value="Genomic_DNA"/>
</dbReference>
<evidence type="ECO:0000256" key="1">
    <source>
        <dbReference type="SAM" id="MobiDB-lite"/>
    </source>
</evidence>
<proteinExistence type="predicted"/>
<feature type="compositionally biased region" description="Acidic residues" evidence="1">
    <location>
        <begin position="1"/>
        <end position="26"/>
    </location>
</feature>
<feature type="non-terminal residue" evidence="2">
    <location>
        <position position="1"/>
    </location>
</feature>
<dbReference type="AlphaFoldDB" id="X6N130"/>
<protein>
    <recommendedName>
        <fullName evidence="4">RING-type domain-containing protein</fullName>
    </recommendedName>
</protein>
<accession>X6N130</accession>